<gene>
    <name evidence="1" type="ORF">GPUH_LOCUS20191</name>
</gene>
<reference evidence="3" key="1">
    <citation type="submission" date="2016-06" db="UniProtKB">
        <authorList>
            <consortium name="WormBaseParasite"/>
        </authorList>
    </citation>
    <scope>IDENTIFICATION</scope>
</reference>
<dbReference type="PANTHER" id="PTHR13950:SF9">
    <property type="entry name" value="RABCONNECTIN-3A"/>
    <property type="match status" value="1"/>
</dbReference>
<dbReference type="InterPro" id="IPR052208">
    <property type="entry name" value="DmX-like/RAVE_component"/>
</dbReference>
<dbReference type="Proteomes" id="UP000271098">
    <property type="component" value="Unassembled WGS sequence"/>
</dbReference>
<sequence>MDLKLDMLIREWKRSSDILFAVHPVDGSLLTWTVEWLDDVFRQPTVSFTSRFPSAFSLSDSTSLHSTLSVYYHHDTLHAQLGQKHSEGIIIIISILSRTQNSWMH</sequence>
<dbReference type="EMBL" id="UYRT01089956">
    <property type="protein sequence ID" value="VDN35508.1"/>
    <property type="molecule type" value="Genomic_DNA"/>
</dbReference>
<protein>
    <submittedName>
        <fullName evidence="3">FBA_1 domain-containing protein</fullName>
    </submittedName>
</protein>
<dbReference type="GO" id="GO:0043291">
    <property type="term" value="C:RAVE complex"/>
    <property type="evidence" value="ECO:0007669"/>
    <property type="project" value="TreeGrafter"/>
</dbReference>
<reference evidence="1 2" key="2">
    <citation type="submission" date="2018-11" db="EMBL/GenBank/DDBJ databases">
        <authorList>
            <consortium name="Pathogen Informatics"/>
        </authorList>
    </citation>
    <scope>NUCLEOTIDE SEQUENCE [LARGE SCALE GENOMIC DNA]</scope>
</reference>
<accession>A0A183EGV0</accession>
<name>A0A183EGV0_9BILA</name>
<keyword evidence="2" id="KW-1185">Reference proteome</keyword>
<dbReference type="WBParaSite" id="GPUH_0002021601-mRNA-1">
    <property type="protein sequence ID" value="GPUH_0002021601-mRNA-1"/>
    <property type="gene ID" value="GPUH_0002021601"/>
</dbReference>
<dbReference type="AlphaFoldDB" id="A0A183EGV0"/>
<evidence type="ECO:0000313" key="2">
    <source>
        <dbReference type="Proteomes" id="UP000271098"/>
    </source>
</evidence>
<proteinExistence type="predicted"/>
<dbReference type="PANTHER" id="PTHR13950">
    <property type="entry name" value="RABCONNECTIN-RELATED"/>
    <property type="match status" value="1"/>
</dbReference>
<dbReference type="GO" id="GO:0007035">
    <property type="term" value="P:vacuolar acidification"/>
    <property type="evidence" value="ECO:0007669"/>
    <property type="project" value="TreeGrafter"/>
</dbReference>
<evidence type="ECO:0000313" key="1">
    <source>
        <dbReference type="EMBL" id="VDN35508.1"/>
    </source>
</evidence>
<organism evidence="3">
    <name type="scientific">Gongylonema pulchrum</name>
    <dbReference type="NCBI Taxonomy" id="637853"/>
    <lineage>
        <taxon>Eukaryota</taxon>
        <taxon>Metazoa</taxon>
        <taxon>Ecdysozoa</taxon>
        <taxon>Nematoda</taxon>
        <taxon>Chromadorea</taxon>
        <taxon>Rhabditida</taxon>
        <taxon>Spirurina</taxon>
        <taxon>Spiruromorpha</taxon>
        <taxon>Spiruroidea</taxon>
        <taxon>Gongylonematidae</taxon>
        <taxon>Gongylonema</taxon>
    </lineage>
</organism>
<dbReference type="OrthoDB" id="342131at2759"/>
<evidence type="ECO:0000313" key="3">
    <source>
        <dbReference type="WBParaSite" id="GPUH_0002021601-mRNA-1"/>
    </source>
</evidence>